<keyword evidence="7 8" id="KW-0501">Molybdenum cofactor biosynthesis</keyword>
<dbReference type="GO" id="GO:1902758">
    <property type="term" value="P:bis(molybdopterin guanine dinucleotide)molybdenum biosynthetic process"/>
    <property type="evidence" value="ECO:0007669"/>
    <property type="project" value="TreeGrafter"/>
</dbReference>
<keyword evidence="6 8" id="KW-0342">GTP-binding</keyword>
<evidence type="ECO:0000256" key="1">
    <source>
        <dbReference type="ARBA" id="ARBA00022490"/>
    </source>
</evidence>
<keyword evidence="1 8" id="KW-0963">Cytoplasm</keyword>
<dbReference type="KEGG" id="tcy:Thicy_0788"/>
<comment type="function">
    <text evidence="8">Transfers a GMP moiety from GTP to Mo-molybdopterin (Mo-MPT) cofactor (Moco or molybdenum cofactor) to form Mo-molybdopterin guanine dinucleotide (Mo-MGD) cofactor.</text>
</comment>
<feature type="binding site" evidence="8">
    <location>
        <position position="77"/>
    </location>
    <ligand>
        <name>GTP</name>
        <dbReference type="ChEBI" id="CHEBI:37565"/>
    </ligand>
</feature>
<dbReference type="OrthoDB" id="9788394at2"/>
<feature type="binding site" evidence="8">
    <location>
        <position position="30"/>
    </location>
    <ligand>
        <name>GTP</name>
        <dbReference type="ChEBI" id="CHEBI:37565"/>
    </ligand>
</feature>
<dbReference type="EMBL" id="CP002776">
    <property type="protein sequence ID" value="AEG31560.1"/>
    <property type="molecule type" value="Genomic_DNA"/>
</dbReference>
<keyword evidence="11" id="KW-1185">Reference proteome</keyword>
<keyword evidence="2 8" id="KW-0808">Transferase</keyword>
<comment type="subunit">
    <text evidence="8">Monomer.</text>
</comment>
<dbReference type="GO" id="GO:0046872">
    <property type="term" value="F:metal ion binding"/>
    <property type="evidence" value="ECO:0007669"/>
    <property type="project" value="UniProtKB-KW"/>
</dbReference>
<dbReference type="STRING" id="717773.Thicy_0788"/>
<dbReference type="AlphaFoldDB" id="F6DCH4"/>
<organism evidence="10 11">
    <name type="scientific">Thiomicrospira cyclica (strain DSM 14477 / JCM 11371 / ALM1)</name>
    <name type="common">Thioalkalimicrobium cyclicum</name>
    <dbReference type="NCBI Taxonomy" id="717773"/>
    <lineage>
        <taxon>Bacteria</taxon>
        <taxon>Pseudomonadati</taxon>
        <taxon>Pseudomonadota</taxon>
        <taxon>Gammaproteobacteria</taxon>
        <taxon>Thiotrichales</taxon>
        <taxon>Piscirickettsiaceae</taxon>
        <taxon>Thiomicrospira</taxon>
    </lineage>
</organism>
<dbReference type="HAMAP" id="MF_00316">
    <property type="entry name" value="MobA"/>
    <property type="match status" value="1"/>
</dbReference>
<keyword evidence="5 8" id="KW-0460">Magnesium</keyword>
<dbReference type="GO" id="GO:0061603">
    <property type="term" value="F:molybdenum cofactor guanylyltransferase activity"/>
    <property type="evidence" value="ECO:0007669"/>
    <property type="project" value="UniProtKB-EC"/>
</dbReference>
<dbReference type="Pfam" id="PF12804">
    <property type="entry name" value="NTP_transf_3"/>
    <property type="match status" value="1"/>
</dbReference>
<evidence type="ECO:0000313" key="10">
    <source>
        <dbReference type="EMBL" id="AEG31560.1"/>
    </source>
</evidence>
<comment type="catalytic activity">
    <reaction evidence="8">
        <text>Mo-molybdopterin + GTP + H(+) = Mo-molybdopterin guanine dinucleotide + diphosphate</text>
        <dbReference type="Rhea" id="RHEA:34243"/>
        <dbReference type="ChEBI" id="CHEBI:15378"/>
        <dbReference type="ChEBI" id="CHEBI:33019"/>
        <dbReference type="ChEBI" id="CHEBI:37565"/>
        <dbReference type="ChEBI" id="CHEBI:71302"/>
        <dbReference type="ChEBI" id="CHEBI:71310"/>
        <dbReference type="EC" id="2.7.7.77"/>
    </reaction>
</comment>
<comment type="similarity">
    <text evidence="8">Belongs to the MobA family.</text>
</comment>
<dbReference type="InterPro" id="IPR025877">
    <property type="entry name" value="MobA-like_NTP_Trfase"/>
</dbReference>
<evidence type="ECO:0000256" key="5">
    <source>
        <dbReference type="ARBA" id="ARBA00022842"/>
    </source>
</evidence>
<feature type="binding site" evidence="8">
    <location>
        <position position="110"/>
    </location>
    <ligand>
        <name>GTP</name>
        <dbReference type="ChEBI" id="CHEBI:37565"/>
    </ligand>
</feature>
<name>F6DCH4_THICA</name>
<dbReference type="Proteomes" id="UP000009232">
    <property type="component" value="Chromosome"/>
</dbReference>
<dbReference type="HOGENOM" id="CLU_055597_5_1_6"/>
<feature type="binding site" evidence="8">
    <location>
        <begin position="17"/>
        <end position="19"/>
    </location>
    <ligand>
        <name>GTP</name>
        <dbReference type="ChEBI" id="CHEBI:37565"/>
    </ligand>
</feature>
<evidence type="ECO:0000256" key="4">
    <source>
        <dbReference type="ARBA" id="ARBA00022741"/>
    </source>
</evidence>
<comment type="subcellular location">
    <subcellularLocation>
        <location evidence="8">Cytoplasm</location>
    </subcellularLocation>
</comment>
<dbReference type="EC" id="2.7.7.77" evidence="8"/>
<sequence>MISNSVSRPARIGVVILAGGRGQRMGGQDKGWIEYQGRYLIERLLADVQAEFDGPVVISANRNLSRYHQLGCPVIADSEVMALDYAGPLVGLLGGMESGLADNWVCWPVDVPSVPTNYFKDLQNLVAQYQPQLVQSFYQGQLEPLHLAVASELSAELRDYLQSGGRAVKIWSNAMVANYPQHSIQHNVTGTAPINLNNLADLATISDQDRIAG</sequence>
<accession>F6DCH4</accession>
<evidence type="ECO:0000259" key="9">
    <source>
        <dbReference type="Pfam" id="PF12804"/>
    </source>
</evidence>
<dbReference type="RefSeq" id="WP_013835339.1">
    <property type="nucleotide sequence ID" value="NC_015581.1"/>
</dbReference>
<comment type="domain">
    <text evidence="8">The N-terminal domain determines nucleotide recognition and specific binding, while the C-terminal domain determines the specific binding to the target protein.</text>
</comment>
<dbReference type="InterPro" id="IPR029044">
    <property type="entry name" value="Nucleotide-diphossugar_trans"/>
</dbReference>
<gene>
    <name evidence="8" type="primary">mobA</name>
    <name evidence="10" type="ordered locus">Thicy_0788</name>
</gene>
<feature type="binding site" evidence="8">
    <location>
        <position position="110"/>
    </location>
    <ligand>
        <name>Mg(2+)</name>
        <dbReference type="ChEBI" id="CHEBI:18420"/>
    </ligand>
</feature>
<reference evidence="10 11" key="1">
    <citation type="submission" date="2011-05" db="EMBL/GenBank/DDBJ databases">
        <title>Complete sequence of Thioalkalimicrobium cyclicum ALM1.</title>
        <authorList>
            <consortium name="US DOE Joint Genome Institute"/>
            <person name="Lucas S."/>
            <person name="Han J."/>
            <person name="Lapidus A."/>
            <person name="Cheng J.-F."/>
            <person name="Goodwin L."/>
            <person name="Pitluck S."/>
            <person name="Peters L."/>
            <person name="Mikhailova N."/>
            <person name="Davenport K."/>
            <person name="Han C."/>
            <person name="Tapia R."/>
            <person name="Land M."/>
            <person name="Hauser L."/>
            <person name="Kyrpides N."/>
            <person name="Ivanova N."/>
            <person name="Pagani I."/>
            <person name="Kappler U."/>
            <person name="Woyke T."/>
        </authorList>
    </citation>
    <scope>NUCLEOTIDE SEQUENCE [LARGE SCALE GENOMIC DNA]</scope>
    <source>
        <strain evidence="11">DSM 14477 / JCM 11371 / ALM1</strain>
    </source>
</reference>
<proteinExistence type="inferred from homology"/>
<keyword evidence="4 8" id="KW-0547">Nucleotide-binding</keyword>
<dbReference type="PANTHER" id="PTHR19136">
    <property type="entry name" value="MOLYBDENUM COFACTOR GUANYLYLTRANSFERASE"/>
    <property type="match status" value="1"/>
</dbReference>
<evidence type="ECO:0000256" key="8">
    <source>
        <dbReference type="HAMAP-Rule" id="MF_00316"/>
    </source>
</evidence>
<evidence type="ECO:0000313" key="11">
    <source>
        <dbReference type="Proteomes" id="UP000009232"/>
    </source>
</evidence>
<keyword evidence="3 8" id="KW-0479">Metal-binding</keyword>
<evidence type="ECO:0000256" key="2">
    <source>
        <dbReference type="ARBA" id="ARBA00022679"/>
    </source>
</evidence>
<dbReference type="Gene3D" id="3.90.550.10">
    <property type="entry name" value="Spore Coat Polysaccharide Biosynthesis Protein SpsA, Chain A"/>
    <property type="match status" value="1"/>
</dbReference>
<protein>
    <recommendedName>
        <fullName evidence="8">Molybdenum cofactor guanylyltransferase</fullName>
        <shortName evidence="8">MoCo guanylyltransferase</shortName>
        <ecNumber evidence="8">2.7.7.77</ecNumber>
    </recommendedName>
    <alternativeName>
        <fullName evidence="8">GTP:molybdopterin guanylyltransferase</fullName>
    </alternativeName>
    <alternativeName>
        <fullName evidence="8">Mo-MPT guanylyltransferase</fullName>
    </alternativeName>
    <alternativeName>
        <fullName evidence="8">Molybdopterin guanylyltransferase</fullName>
    </alternativeName>
    <alternativeName>
        <fullName evidence="8">Molybdopterin-guanine dinucleotide synthase</fullName>
        <shortName evidence="8">MGD synthase</shortName>
    </alternativeName>
</protein>
<dbReference type="GO" id="GO:0005525">
    <property type="term" value="F:GTP binding"/>
    <property type="evidence" value="ECO:0007669"/>
    <property type="project" value="UniProtKB-UniRule"/>
</dbReference>
<dbReference type="eggNOG" id="COG0746">
    <property type="taxonomic scope" value="Bacteria"/>
</dbReference>
<dbReference type="SUPFAM" id="SSF53448">
    <property type="entry name" value="Nucleotide-diphospho-sugar transferases"/>
    <property type="match status" value="1"/>
</dbReference>
<evidence type="ECO:0000256" key="3">
    <source>
        <dbReference type="ARBA" id="ARBA00022723"/>
    </source>
</evidence>
<comment type="caution">
    <text evidence="8">Lacks conserved residue(s) required for the propagation of feature annotation.</text>
</comment>
<dbReference type="GO" id="GO:0005737">
    <property type="term" value="C:cytoplasm"/>
    <property type="evidence" value="ECO:0007669"/>
    <property type="project" value="UniProtKB-SubCell"/>
</dbReference>
<dbReference type="PANTHER" id="PTHR19136:SF81">
    <property type="entry name" value="MOLYBDENUM COFACTOR GUANYLYLTRANSFERASE"/>
    <property type="match status" value="1"/>
</dbReference>
<evidence type="ECO:0000256" key="7">
    <source>
        <dbReference type="ARBA" id="ARBA00023150"/>
    </source>
</evidence>
<dbReference type="InterPro" id="IPR013482">
    <property type="entry name" value="Molybde_CF_guanTrfase"/>
</dbReference>
<feature type="domain" description="MobA-like NTP transferase" evidence="9">
    <location>
        <begin position="14"/>
        <end position="167"/>
    </location>
</feature>
<evidence type="ECO:0000256" key="6">
    <source>
        <dbReference type="ARBA" id="ARBA00023134"/>
    </source>
</evidence>
<comment type="cofactor">
    <cofactor evidence="8">
        <name>Mg(2+)</name>
        <dbReference type="ChEBI" id="CHEBI:18420"/>
    </cofactor>
</comment>